<gene>
    <name evidence="1" type="ORF">APECO1_O1CoBM145</name>
</gene>
<keyword evidence="2" id="KW-1185">Reference proteome</keyword>
<sequence length="97" mass="10246">MGSSSALFINILLGSLQLFLHSDKPLSEGGNNPVQRCLPVGGAALSTPEAVVASRGDGQIDLICNRRRPAATSSRRASFSDLGHLLISRLTFAVTRL</sequence>
<organism evidence="1 2">
    <name type="scientific">Escherichia coli O1:K1 / APEC</name>
    <dbReference type="NCBI Taxonomy" id="405955"/>
    <lineage>
        <taxon>Bacteria</taxon>
        <taxon>Pseudomonadati</taxon>
        <taxon>Pseudomonadota</taxon>
        <taxon>Gammaproteobacteria</taxon>
        <taxon>Enterobacterales</taxon>
        <taxon>Enterobacteriaceae</taxon>
        <taxon>Escherichia</taxon>
    </lineage>
</organism>
<evidence type="ECO:0000313" key="2">
    <source>
        <dbReference type="Proteomes" id="UP000008216"/>
    </source>
</evidence>
<keyword evidence="1" id="KW-0614">Plasmid</keyword>
<dbReference type="AlphaFoldDB" id="A0A0H2XJX8"/>
<reference evidence="1 2" key="1">
    <citation type="journal article" date="2006" name="J. Bacteriol.">
        <title>Complete DNA sequence of a ColBM plasmid from avian pathogenic Escherichia coli suggests that it evolved from closely related ColV virulence plasmids.</title>
        <authorList>
            <person name="Johnson T.J."/>
            <person name="Johnson S.J."/>
            <person name="Nolan L.K."/>
        </authorList>
    </citation>
    <scope>NUCLEOTIDE SEQUENCE [LARGE SCALE GENOMIC DNA]</scope>
    <source>
        <strain evidence="1">APEC O1</strain>
        <plasmid evidence="2">pAPEC-O1-ColBM</plasmid>
    </source>
</reference>
<dbReference type="KEGG" id="ecv:APECO1_O1CoBM145"/>
<geneLocation type="plasmid" evidence="1 2">
    <name>pAPEC-O1-ColBM</name>
</geneLocation>
<dbReference type="Proteomes" id="UP000008216">
    <property type="component" value="Plasmid pAPEC-O1-ColBM"/>
</dbReference>
<dbReference type="HOGENOM" id="CLU_2342304_0_0_6"/>
<name>A0A0H2XJX8_ECOK1</name>
<proteinExistence type="predicted"/>
<dbReference type="EMBL" id="DQ381420">
    <property type="protein sequence ID" value="ABD51716.1"/>
    <property type="molecule type" value="Genomic_DNA"/>
</dbReference>
<evidence type="ECO:0000313" key="1">
    <source>
        <dbReference type="EMBL" id="ABD51716.1"/>
    </source>
</evidence>
<accession>A0A0H2XJX8</accession>
<protein>
    <submittedName>
        <fullName evidence="1">Uncharacterized protein</fullName>
    </submittedName>
</protein>